<accession>A0A645DLM1</accession>
<feature type="domain" description="CinA C-terminal" evidence="1">
    <location>
        <begin position="16"/>
        <end position="166"/>
    </location>
</feature>
<protein>
    <submittedName>
        <fullName evidence="2">Nicotinamide-nucleotide amidohydrolase PncC</fullName>
        <ecNumber evidence="2">3.5.1.42</ecNumber>
    </submittedName>
</protein>
<dbReference type="EC" id="3.5.1.42" evidence="2"/>
<organism evidence="2">
    <name type="scientific">bioreactor metagenome</name>
    <dbReference type="NCBI Taxonomy" id="1076179"/>
    <lineage>
        <taxon>unclassified sequences</taxon>
        <taxon>metagenomes</taxon>
        <taxon>ecological metagenomes</taxon>
    </lineage>
</organism>
<comment type="caution">
    <text evidence="2">The sequence shown here is derived from an EMBL/GenBank/DDBJ whole genome shotgun (WGS) entry which is preliminary data.</text>
</comment>
<dbReference type="InterPro" id="IPR036653">
    <property type="entry name" value="CinA-like_C"/>
</dbReference>
<reference evidence="2" key="1">
    <citation type="submission" date="2019-08" db="EMBL/GenBank/DDBJ databases">
        <authorList>
            <person name="Kucharzyk K."/>
            <person name="Murdoch R.W."/>
            <person name="Higgins S."/>
            <person name="Loffler F."/>
        </authorList>
    </citation>
    <scope>NUCLEOTIDE SEQUENCE</scope>
</reference>
<dbReference type="GO" id="GO:0019159">
    <property type="term" value="F:nicotinamide-nucleotide amidase activity"/>
    <property type="evidence" value="ECO:0007669"/>
    <property type="project" value="UniProtKB-EC"/>
</dbReference>
<dbReference type="Pfam" id="PF02464">
    <property type="entry name" value="CinA"/>
    <property type="match status" value="1"/>
</dbReference>
<sequence>MDNTIEENTIAIEKNLPLKVGKMLIEKNISISCAESCTGGLFAQTLTDIPGISAVFDRGIITYSNQAKIEELGVKKETLDRYGAVSEETSIEMAQGIQRVSKSRIGVSVTGVAGPGGGTIEKPVGLVYVCAVFDQKRICRKLSLQGDRKLNRAMSVLVMFELIQELIN</sequence>
<dbReference type="EMBL" id="VSSQ01037608">
    <property type="protein sequence ID" value="MPM90340.1"/>
    <property type="molecule type" value="Genomic_DNA"/>
</dbReference>
<evidence type="ECO:0000313" key="2">
    <source>
        <dbReference type="EMBL" id="MPM90340.1"/>
    </source>
</evidence>
<gene>
    <name evidence="2" type="primary">pncC_15</name>
    <name evidence="2" type="ORF">SDC9_137461</name>
</gene>
<evidence type="ECO:0000259" key="1">
    <source>
        <dbReference type="Pfam" id="PF02464"/>
    </source>
</evidence>
<dbReference type="AlphaFoldDB" id="A0A645DLM1"/>
<proteinExistence type="predicted"/>
<dbReference type="InterPro" id="IPR008136">
    <property type="entry name" value="CinA_C"/>
</dbReference>
<name>A0A645DLM1_9ZZZZ</name>
<dbReference type="NCBIfam" id="TIGR00199">
    <property type="entry name" value="PncC_domain"/>
    <property type="match status" value="1"/>
</dbReference>
<keyword evidence="2" id="KW-0378">Hydrolase</keyword>
<dbReference type="Gene3D" id="3.90.950.20">
    <property type="entry name" value="CinA-like"/>
    <property type="match status" value="1"/>
</dbReference>
<dbReference type="SUPFAM" id="SSF142433">
    <property type="entry name" value="CinA-like"/>
    <property type="match status" value="1"/>
</dbReference>